<dbReference type="EMBL" id="FCOM02000002">
    <property type="protein sequence ID" value="SAL22812.1"/>
    <property type="molecule type" value="Genomic_DNA"/>
</dbReference>
<accession>A0A158FSP5</accession>
<sequence>MDWDVKRVPDSFSADPPLRAARGIFIRFGRTPHDMHRFVKFAQFAARHALRDFACTDAP</sequence>
<reference evidence="1" key="1">
    <citation type="submission" date="2016-01" db="EMBL/GenBank/DDBJ databases">
        <authorList>
            <person name="Peeters C."/>
        </authorList>
    </citation>
    <scope>NUCLEOTIDE SEQUENCE [LARGE SCALE GENOMIC DNA]</scope>
    <source>
        <strain evidence="1">LMG 29317</strain>
    </source>
</reference>
<dbReference type="AlphaFoldDB" id="A0A158FSP5"/>
<organism evidence="1 2">
    <name type="scientific">Caballeronia arvi</name>
    <dbReference type="NCBI Taxonomy" id="1777135"/>
    <lineage>
        <taxon>Bacteria</taxon>
        <taxon>Pseudomonadati</taxon>
        <taxon>Pseudomonadota</taxon>
        <taxon>Betaproteobacteria</taxon>
        <taxon>Burkholderiales</taxon>
        <taxon>Burkholderiaceae</taxon>
        <taxon>Caballeronia</taxon>
    </lineage>
</organism>
<protein>
    <submittedName>
        <fullName evidence="1">Uncharacterized protein</fullName>
    </submittedName>
</protein>
<gene>
    <name evidence="1" type="ORF">AWB74_00906</name>
</gene>
<name>A0A158FSP5_9BURK</name>
<proteinExistence type="predicted"/>
<comment type="caution">
    <text evidence="1">The sequence shown here is derived from an EMBL/GenBank/DDBJ whole genome shotgun (WGS) entry which is preliminary data.</text>
</comment>
<dbReference type="Proteomes" id="UP000055019">
    <property type="component" value="Unassembled WGS sequence"/>
</dbReference>
<keyword evidence="2" id="KW-1185">Reference proteome</keyword>
<evidence type="ECO:0000313" key="2">
    <source>
        <dbReference type="Proteomes" id="UP000055019"/>
    </source>
</evidence>
<evidence type="ECO:0000313" key="1">
    <source>
        <dbReference type="EMBL" id="SAL22812.1"/>
    </source>
</evidence>